<feature type="domain" description="DUF7731" evidence="2">
    <location>
        <begin position="66"/>
        <end position="164"/>
    </location>
</feature>
<organism evidence="3 4">
    <name type="scientific">Artemisia annua</name>
    <name type="common">Sweet wormwood</name>
    <dbReference type="NCBI Taxonomy" id="35608"/>
    <lineage>
        <taxon>Eukaryota</taxon>
        <taxon>Viridiplantae</taxon>
        <taxon>Streptophyta</taxon>
        <taxon>Embryophyta</taxon>
        <taxon>Tracheophyta</taxon>
        <taxon>Spermatophyta</taxon>
        <taxon>Magnoliopsida</taxon>
        <taxon>eudicotyledons</taxon>
        <taxon>Gunneridae</taxon>
        <taxon>Pentapetalae</taxon>
        <taxon>asterids</taxon>
        <taxon>campanulids</taxon>
        <taxon>Asterales</taxon>
        <taxon>Asteraceae</taxon>
        <taxon>Asteroideae</taxon>
        <taxon>Anthemideae</taxon>
        <taxon>Artemisiinae</taxon>
        <taxon>Artemisia</taxon>
    </lineage>
</organism>
<keyword evidence="4" id="KW-1185">Reference proteome</keyword>
<sequence>MLFVGLFWLKLGKGDTGIAGTGLGYLPEPGGGSSGGSDDSGGGGSSGGSDDSGGGGSSGGSDDKPDEIVLKALKCFNEKEIYSSCEESYRLTASGQLHVPPEYADEYCHGPCLQETQLVLKCVDDILSHFVFYNHATIEDVKETIKIGCSDGPHKGDFDVAEHIDKDESNSSKLSCAIILLVLPSFILYLVLF</sequence>
<protein>
    <recommendedName>
        <fullName evidence="2">DUF7731 domain-containing protein</fullName>
    </recommendedName>
</protein>
<evidence type="ECO:0000259" key="2">
    <source>
        <dbReference type="Pfam" id="PF24865"/>
    </source>
</evidence>
<gene>
    <name evidence="3" type="ORF">CTI12_AA619900</name>
</gene>
<reference evidence="3 4" key="1">
    <citation type="journal article" date="2018" name="Mol. Plant">
        <title>The genome of Artemisia annua provides insight into the evolution of Asteraceae family and artemisinin biosynthesis.</title>
        <authorList>
            <person name="Shen Q."/>
            <person name="Zhang L."/>
            <person name="Liao Z."/>
            <person name="Wang S."/>
            <person name="Yan T."/>
            <person name="Shi P."/>
            <person name="Liu M."/>
            <person name="Fu X."/>
            <person name="Pan Q."/>
            <person name="Wang Y."/>
            <person name="Lv Z."/>
            <person name="Lu X."/>
            <person name="Zhang F."/>
            <person name="Jiang W."/>
            <person name="Ma Y."/>
            <person name="Chen M."/>
            <person name="Hao X."/>
            <person name="Li L."/>
            <person name="Tang Y."/>
            <person name="Lv G."/>
            <person name="Zhou Y."/>
            <person name="Sun X."/>
            <person name="Brodelius P.E."/>
            <person name="Rose J.K.C."/>
            <person name="Tang K."/>
        </authorList>
    </citation>
    <scope>NUCLEOTIDE SEQUENCE [LARGE SCALE GENOMIC DNA]</scope>
    <source>
        <strain evidence="4">cv. Huhao1</strain>
        <tissue evidence="3">Leaf</tissue>
    </source>
</reference>
<evidence type="ECO:0000313" key="3">
    <source>
        <dbReference type="EMBL" id="PWA34353.1"/>
    </source>
</evidence>
<evidence type="ECO:0000313" key="4">
    <source>
        <dbReference type="Proteomes" id="UP000245207"/>
    </source>
</evidence>
<name>A0A2U1KCK3_ARTAN</name>
<dbReference type="OrthoDB" id="1843925at2759"/>
<dbReference type="Pfam" id="PF24865">
    <property type="entry name" value="DUF7731"/>
    <property type="match status" value="1"/>
</dbReference>
<dbReference type="AlphaFoldDB" id="A0A2U1KCK3"/>
<feature type="compositionally biased region" description="Gly residues" evidence="1">
    <location>
        <begin position="27"/>
        <end position="59"/>
    </location>
</feature>
<dbReference type="EMBL" id="PKPP01022891">
    <property type="protein sequence ID" value="PWA34353.1"/>
    <property type="molecule type" value="Genomic_DNA"/>
</dbReference>
<dbReference type="InterPro" id="IPR056633">
    <property type="entry name" value="DUF7731"/>
</dbReference>
<evidence type="ECO:0000256" key="1">
    <source>
        <dbReference type="SAM" id="MobiDB-lite"/>
    </source>
</evidence>
<feature type="region of interest" description="Disordered" evidence="1">
    <location>
        <begin position="27"/>
        <end position="64"/>
    </location>
</feature>
<dbReference type="PANTHER" id="PTHR34366:SF2">
    <property type="entry name" value="OS07G0289901 PROTEIN"/>
    <property type="match status" value="1"/>
</dbReference>
<dbReference type="STRING" id="35608.A0A2U1KCK3"/>
<dbReference type="Proteomes" id="UP000245207">
    <property type="component" value="Unassembled WGS sequence"/>
</dbReference>
<comment type="caution">
    <text evidence="3">The sequence shown here is derived from an EMBL/GenBank/DDBJ whole genome shotgun (WGS) entry which is preliminary data.</text>
</comment>
<dbReference type="PANTHER" id="PTHR34366">
    <property type="entry name" value="OS07G0289901 PROTEIN-RELATED"/>
    <property type="match status" value="1"/>
</dbReference>
<accession>A0A2U1KCK3</accession>
<proteinExistence type="predicted"/>